<organism evidence="1 2">
    <name type="scientific">Roridomyces roridus</name>
    <dbReference type="NCBI Taxonomy" id="1738132"/>
    <lineage>
        <taxon>Eukaryota</taxon>
        <taxon>Fungi</taxon>
        <taxon>Dikarya</taxon>
        <taxon>Basidiomycota</taxon>
        <taxon>Agaricomycotina</taxon>
        <taxon>Agaricomycetes</taxon>
        <taxon>Agaricomycetidae</taxon>
        <taxon>Agaricales</taxon>
        <taxon>Marasmiineae</taxon>
        <taxon>Mycenaceae</taxon>
        <taxon>Roridomyces</taxon>
    </lineage>
</organism>
<evidence type="ECO:0008006" key="3">
    <source>
        <dbReference type="Google" id="ProtNLM"/>
    </source>
</evidence>
<gene>
    <name evidence="1" type="ORF">FB45DRAFT_938733</name>
</gene>
<evidence type="ECO:0000313" key="1">
    <source>
        <dbReference type="EMBL" id="KAJ7612987.1"/>
    </source>
</evidence>
<keyword evidence="2" id="KW-1185">Reference proteome</keyword>
<proteinExistence type="predicted"/>
<dbReference type="AlphaFoldDB" id="A0AAD7B7K0"/>
<sequence length="159" mass="17748">MSSAEILLHLTLPALEKLYLQLNIDETAFLHFLIRSSPPLRFLQLDSRATALSPALVKCLQTMHSLTELETHCRTECNWDILDTLTATPALLSNLQNIAVHGRTQSPEGYQRVVDFLASRRATIRRLHLAGDDARAFFEDVGPAVREFGEEGIDIIVGP</sequence>
<protein>
    <recommendedName>
        <fullName evidence="3">F-box domain-containing protein</fullName>
    </recommendedName>
</protein>
<comment type="caution">
    <text evidence="1">The sequence shown here is derived from an EMBL/GenBank/DDBJ whole genome shotgun (WGS) entry which is preliminary data.</text>
</comment>
<name>A0AAD7B7K0_9AGAR</name>
<accession>A0AAD7B7K0</accession>
<dbReference type="Proteomes" id="UP001221142">
    <property type="component" value="Unassembled WGS sequence"/>
</dbReference>
<dbReference type="EMBL" id="JARKIF010000029">
    <property type="protein sequence ID" value="KAJ7612987.1"/>
    <property type="molecule type" value="Genomic_DNA"/>
</dbReference>
<evidence type="ECO:0000313" key="2">
    <source>
        <dbReference type="Proteomes" id="UP001221142"/>
    </source>
</evidence>
<reference evidence="1" key="1">
    <citation type="submission" date="2023-03" db="EMBL/GenBank/DDBJ databases">
        <title>Massive genome expansion in bonnet fungi (Mycena s.s.) driven by repeated elements and novel gene families across ecological guilds.</title>
        <authorList>
            <consortium name="Lawrence Berkeley National Laboratory"/>
            <person name="Harder C.B."/>
            <person name="Miyauchi S."/>
            <person name="Viragh M."/>
            <person name="Kuo A."/>
            <person name="Thoen E."/>
            <person name="Andreopoulos B."/>
            <person name="Lu D."/>
            <person name="Skrede I."/>
            <person name="Drula E."/>
            <person name="Henrissat B."/>
            <person name="Morin E."/>
            <person name="Kohler A."/>
            <person name="Barry K."/>
            <person name="LaButti K."/>
            <person name="Morin E."/>
            <person name="Salamov A."/>
            <person name="Lipzen A."/>
            <person name="Mereny Z."/>
            <person name="Hegedus B."/>
            <person name="Baldrian P."/>
            <person name="Stursova M."/>
            <person name="Weitz H."/>
            <person name="Taylor A."/>
            <person name="Grigoriev I.V."/>
            <person name="Nagy L.G."/>
            <person name="Martin F."/>
            <person name="Kauserud H."/>
        </authorList>
    </citation>
    <scope>NUCLEOTIDE SEQUENCE</scope>
    <source>
        <strain evidence="1">9284</strain>
    </source>
</reference>